<name>A0A2S0HVC5_9FLAO</name>
<dbReference type="OrthoDB" id="9809780at2"/>
<dbReference type="InterPro" id="IPR029031">
    <property type="entry name" value="Gingipain_N_sf"/>
</dbReference>
<dbReference type="InterPro" id="IPR029030">
    <property type="entry name" value="Caspase-like_dom_sf"/>
</dbReference>
<dbReference type="InterPro" id="IPR026444">
    <property type="entry name" value="Secre_tail"/>
</dbReference>
<dbReference type="Gene3D" id="3.40.50.10390">
    <property type="entry name" value="Gingipain r, domain 1"/>
    <property type="match status" value="1"/>
</dbReference>
<evidence type="ECO:0000256" key="2">
    <source>
        <dbReference type="SAM" id="SignalP"/>
    </source>
</evidence>
<feature type="chain" id="PRO_5015782469" evidence="2">
    <location>
        <begin position="18"/>
        <end position="1286"/>
    </location>
</feature>
<organism evidence="4 5">
    <name type="scientific">Pukyongia salina</name>
    <dbReference type="NCBI Taxonomy" id="2094025"/>
    <lineage>
        <taxon>Bacteria</taxon>
        <taxon>Pseudomonadati</taxon>
        <taxon>Bacteroidota</taxon>
        <taxon>Flavobacteriia</taxon>
        <taxon>Flavobacteriales</taxon>
        <taxon>Flavobacteriaceae</taxon>
        <taxon>Pukyongia</taxon>
    </lineage>
</organism>
<dbReference type="NCBIfam" id="NF033707">
    <property type="entry name" value="T9SS_sortase"/>
    <property type="match status" value="1"/>
</dbReference>
<proteinExistence type="predicted"/>
<evidence type="ECO:0000259" key="3">
    <source>
        <dbReference type="Pfam" id="PF01364"/>
    </source>
</evidence>
<dbReference type="Gene3D" id="2.60.40.4070">
    <property type="match status" value="1"/>
</dbReference>
<dbReference type="Pfam" id="PF01364">
    <property type="entry name" value="Peptidase_C25"/>
    <property type="match status" value="1"/>
</dbReference>
<dbReference type="GO" id="GO:0006508">
    <property type="term" value="P:proteolysis"/>
    <property type="evidence" value="ECO:0007669"/>
    <property type="project" value="InterPro"/>
</dbReference>
<feature type="signal peptide" evidence="2">
    <location>
        <begin position="1"/>
        <end position="17"/>
    </location>
</feature>
<dbReference type="EMBL" id="CP027062">
    <property type="protein sequence ID" value="AVI50123.1"/>
    <property type="molecule type" value="Genomic_DNA"/>
</dbReference>
<evidence type="ECO:0000256" key="1">
    <source>
        <dbReference type="ARBA" id="ARBA00022729"/>
    </source>
</evidence>
<keyword evidence="5" id="KW-1185">Reference proteome</keyword>
<protein>
    <submittedName>
        <fullName evidence="4">Peptidase C25</fullName>
    </submittedName>
</protein>
<dbReference type="GO" id="GO:0008234">
    <property type="term" value="F:cysteine-type peptidase activity"/>
    <property type="evidence" value="ECO:0007669"/>
    <property type="project" value="InterPro"/>
</dbReference>
<dbReference type="Gene3D" id="3.40.50.1460">
    <property type="match status" value="1"/>
</dbReference>
<dbReference type="CDD" id="cd02258">
    <property type="entry name" value="Peptidase_C25_N"/>
    <property type="match status" value="1"/>
</dbReference>
<gene>
    <name evidence="4" type="ORF">C5O00_02630</name>
</gene>
<dbReference type="SUPFAM" id="SSF52129">
    <property type="entry name" value="Caspase-like"/>
    <property type="match status" value="1"/>
</dbReference>
<dbReference type="InterPro" id="IPR001769">
    <property type="entry name" value="Gingipain"/>
</dbReference>
<dbReference type="Proteomes" id="UP000238442">
    <property type="component" value="Chromosome"/>
</dbReference>
<feature type="domain" description="Gingipain" evidence="3">
    <location>
        <begin position="540"/>
        <end position="911"/>
    </location>
</feature>
<reference evidence="4 5" key="1">
    <citation type="submission" date="2018-02" db="EMBL/GenBank/DDBJ databases">
        <title>Genomic analysis of the strain RR4-38 isolated from a seawater recirculating aquaculture system.</title>
        <authorList>
            <person name="Kim Y.-S."/>
            <person name="Jang Y.H."/>
            <person name="Kim K.-H."/>
        </authorList>
    </citation>
    <scope>NUCLEOTIDE SEQUENCE [LARGE SCALE GENOMIC DNA]</scope>
    <source>
        <strain evidence="4 5">RR4-38</strain>
    </source>
</reference>
<accession>A0A2S0HVC5</accession>
<evidence type="ECO:0000313" key="4">
    <source>
        <dbReference type="EMBL" id="AVI50123.1"/>
    </source>
</evidence>
<keyword evidence="1 2" id="KW-0732">Signal</keyword>
<dbReference type="NCBIfam" id="TIGR04183">
    <property type="entry name" value="Por_Secre_tail"/>
    <property type="match status" value="1"/>
</dbReference>
<sequence>MRKVVLLCILCTLPVMLFGQSKTIKIDWGEKNTNQTTFNTNTQFSNLQKNKNESQTLELEGEWVMYSQIWEDTRPVNPNSIRVTGIKYGSLTADELSRIDRSVLPGKLSFTFNSTYSRDKLYTAFTIVPVISENGTLRKIESFTINYSYRTNQGGSKRIPITNSVLASGSWYKFRIEKTGIHRVDKSFLDNIGMNTDGIDPRTLKIYGHGGDPLPELNAENTEYDLPQNAIQVIGEEDGSFDSGDFILFYGKTAGFNSENPTNINPYSDETYYYITAGGEPGLRVQPMIEPSGNPTITISSFNDYQFHEEDDISPALVGRKWFGNRFDIENEQSFEFNFPNIVPGSEMEVDIKVASASDIATSMAISINGTSTNPLIFSPIMDPKLLDLRELVSTFPASGETVKVDLTYNNAGNPASIGYLDYIRIGALRQLNGTGQQLSFRYNDAATLNGVGEYQIANAGAFSQVWDVTEKGNITGKVNEGGNSTFSFKASMGVVREYVAINPADYFTPVQAAQSVVLNQDIKGTIFRDESGNFKDVDYIIVTPSFLLQPALRLARYRADSDGLNVKVIPLDKIYEEFSSGQQDISAIRNMVKYVYDNASSPDKRVKYLCLFGDASVDYKDRLSNNTNIVPVYHIYDRQNQVSTFRSYMSDEYYAMMDPEDGTMALTDMSDIATGRILADNVSLANSLVDKIIEYDSKGSYGNWRNNFVLVSDDADDRGDSRLQFDLDELGDDISAEKPFINVKKIHMDSYQQQTSAGGNRYPEVNEAVSNALEVGALVVNYFGHGGEDGLAKEFVFTKDQAIELQNKGKYPCVITVTCEFTKFDNPLRITAGELTYWNRNGGAIALITTTRSITVGTGVEYNIQLAPELFGFGTNNINPPAEALRLARNLLPRIDRYVVFYVGDPAMHLAFPKQKVRLTTLNGVPIEQSTDTLQALSRVRLGGEVVDEAGNLLSNYNGVLEGKVYDKNVERQTLGNDGTREILPNGDPGPLIIMDFITLGEILFNGQATVTNGTFEFEFVVPRDIQIPVDTGRVSLYAQRNEQLEDQTGYDLRLRVGGLNENAPEDNEGPLISLFMNDESFVSGGITNNEPILIAKLEDENGINTASGIGHDITAIIDGDEANPFVLNEYYQAEVDDFTKGKATYKLRDLEKGLHTLTLKAWDVYNNSSTMDIQFVVAGNDELEVTRVLNYPNPFVNYTEFWFNHNRPFEPLEVQVQVFTVTGKVVWTKNQIVNTDGFLSRDIVWDGLDDFGDKIGKGVYVYKLTVKSTLTNQQIEKFEKLVIL</sequence>
<evidence type="ECO:0000313" key="5">
    <source>
        <dbReference type="Proteomes" id="UP000238442"/>
    </source>
</evidence>
<dbReference type="KEGG" id="aue:C5O00_02630"/>